<dbReference type="KEGG" id="ehx:EMIHUDRAFT_201842"/>
<organism evidence="1 2">
    <name type="scientific">Emiliania huxleyi (strain CCMP1516)</name>
    <dbReference type="NCBI Taxonomy" id="280463"/>
    <lineage>
        <taxon>Eukaryota</taxon>
        <taxon>Haptista</taxon>
        <taxon>Haptophyta</taxon>
        <taxon>Prymnesiophyceae</taxon>
        <taxon>Isochrysidales</taxon>
        <taxon>Noelaerhabdaceae</taxon>
        <taxon>Emiliania</taxon>
    </lineage>
</organism>
<protein>
    <submittedName>
        <fullName evidence="1">Uncharacterized protein</fullName>
    </submittedName>
</protein>
<dbReference type="InterPro" id="IPR036291">
    <property type="entry name" value="NAD(P)-bd_dom_sf"/>
</dbReference>
<dbReference type="eggNOG" id="KOG1610">
    <property type="taxonomic scope" value="Eukaryota"/>
</dbReference>
<dbReference type="PANTHER" id="PTHR43313">
    <property type="entry name" value="SHORT-CHAIN DEHYDROGENASE/REDUCTASE FAMILY 9C"/>
    <property type="match status" value="1"/>
</dbReference>
<reference evidence="1" key="2">
    <citation type="submission" date="2024-10" db="UniProtKB">
        <authorList>
            <consortium name="EnsemblProtists"/>
        </authorList>
    </citation>
    <scope>IDENTIFICATION</scope>
</reference>
<dbReference type="SUPFAM" id="SSF51735">
    <property type="entry name" value="NAD(P)-binding Rossmann-fold domains"/>
    <property type="match status" value="1"/>
</dbReference>
<dbReference type="InterPro" id="IPR002347">
    <property type="entry name" value="SDR_fam"/>
</dbReference>
<reference evidence="2" key="1">
    <citation type="journal article" date="2013" name="Nature">
        <title>Pan genome of the phytoplankton Emiliania underpins its global distribution.</title>
        <authorList>
            <person name="Read B.A."/>
            <person name="Kegel J."/>
            <person name="Klute M.J."/>
            <person name="Kuo A."/>
            <person name="Lefebvre S.C."/>
            <person name="Maumus F."/>
            <person name="Mayer C."/>
            <person name="Miller J."/>
            <person name="Monier A."/>
            <person name="Salamov A."/>
            <person name="Young J."/>
            <person name="Aguilar M."/>
            <person name="Claverie J.M."/>
            <person name="Frickenhaus S."/>
            <person name="Gonzalez K."/>
            <person name="Herman E.K."/>
            <person name="Lin Y.C."/>
            <person name="Napier J."/>
            <person name="Ogata H."/>
            <person name="Sarno A.F."/>
            <person name="Shmutz J."/>
            <person name="Schroeder D."/>
            <person name="de Vargas C."/>
            <person name="Verret F."/>
            <person name="von Dassow P."/>
            <person name="Valentin K."/>
            <person name="Van de Peer Y."/>
            <person name="Wheeler G."/>
            <person name="Dacks J.B."/>
            <person name="Delwiche C.F."/>
            <person name="Dyhrman S.T."/>
            <person name="Glockner G."/>
            <person name="John U."/>
            <person name="Richards T."/>
            <person name="Worden A.Z."/>
            <person name="Zhang X."/>
            <person name="Grigoriev I.V."/>
            <person name="Allen A.E."/>
            <person name="Bidle K."/>
            <person name="Borodovsky M."/>
            <person name="Bowler C."/>
            <person name="Brownlee C."/>
            <person name="Cock J.M."/>
            <person name="Elias M."/>
            <person name="Gladyshev V.N."/>
            <person name="Groth M."/>
            <person name="Guda C."/>
            <person name="Hadaegh A."/>
            <person name="Iglesias-Rodriguez M.D."/>
            <person name="Jenkins J."/>
            <person name="Jones B.M."/>
            <person name="Lawson T."/>
            <person name="Leese F."/>
            <person name="Lindquist E."/>
            <person name="Lobanov A."/>
            <person name="Lomsadze A."/>
            <person name="Malik S.B."/>
            <person name="Marsh M.E."/>
            <person name="Mackinder L."/>
            <person name="Mock T."/>
            <person name="Mueller-Roeber B."/>
            <person name="Pagarete A."/>
            <person name="Parker M."/>
            <person name="Probert I."/>
            <person name="Quesneville H."/>
            <person name="Raines C."/>
            <person name="Rensing S.A."/>
            <person name="Riano-Pachon D.M."/>
            <person name="Richier S."/>
            <person name="Rokitta S."/>
            <person name="Shiraiwa Y."/>
            <person name="Soanes D.M."/>
            <person name="van der Giezen M."/>
            <person name="Wahlund T.M."/>
            <person name="Williams B."/>
            <person name="Wilson W."/>
            <person name="Wolfe G."/>
            <person name="Wurch L.L."/>
        </authorList>
    </citation>
    <scope>NUCLEOTIDE SEQUENCE</scope>
</reference>
<dbReference type="GeneID" id="17279466"/>
<dbReference type="AlphaFoldDB" id="A0A0D3KEL0"/>
<name>A0A0D3KEL0_EMIH1</name>
<dbReference type="PRINTS" id="PR00081">
    <property type="entry name" value="GDHRDH"/>
</dbReference>
<keyword evidence="2" id="KW-1185">Reference proteome</keyword>
<dbReference type="PANTHER" id="PTHR43313:SF1">
    <property type="entry name" value="3BETA-HYDROXYSTEROID DEHYDROGENASE DHS-16"/>
    <property type="match status" value="1"/>
</dbReference>
<dbReference type="Pfam" id="PF00106">
    <property type="entry name" value="adh_short"/>
    <property type="match status" value="1"/>
</dbReference>
<accession>A0A0D3KEL0</accession>
<dbReference type="STRING" id="2903.R1F5J5"/>
<proteinExistence type="predicted"/>
<dbReference type="EnsemblProtists" id="EOD34195">
    <property type="protein sequence ID" value="EOD34195"/>
    <property type="gene ID" value="EMIHUDRAFT_201842"/>
</dbReference>
<evidence type="ECO:0000313" key="1">
    <source>
        <dbReference type="EnsemblProtists" id="EOD34195"/>
    </source>
</evidence>
<sequence length="270" mass="28147">MTPTTDISASTPGSAVLITGGRGGIGRALAEGLNACGFFAIVTVRKVEDVVALKAEGLTAVVMDVTNSAHTEPAVMSVNALLASQNLRLVGVIANAGINPEGDRITQAAGGKTPTELSEASVATAIFATNVVGVAVTARAFLPMLREAGGAGRLIIIGSYFGTIAGAIGEGHAYYEASKFAVEGLCDNLRRSEAKRGVAVSLVKPGNISTAMNAVHGEDPPEVVLRAVRHALGCRPRHRYHVGRVKGMGVWLLCWLFNHLPTWLTDRLLS</sequence>
<dbReference type="Gene3D" id="3.40.50.720">
    <property type="entry name" value="NAD(P)-binding Rossmann-like Domain"/>
    <property type="match status" value="1"/>
</dbReference>
<dbReference type="HOGENOM" id="CLU_964525_0_0_1"/>
<dbReference type="PaxDb" id="2903-EOD34195"/>
<dbReference type="GO" id="GO:0016491">
    <property type="term" value="F:oxidoreductase activity"/>
    <property type="evidence" value="ECO:0007669"/>
    <property type="project" value="TreeGrafter"/>
</dbReference>
<evidence type="ECO:0000313" key="2">
    <source>
        <dbReference type="Proteomes" id="UP000013827"/>
    </source>
</evidence>
<dbReference type="Proteomes" id="UP000013827">
    <property type="component" value="Unassembled WGS sequence"/>
</dbReference>
<dbReference type="GO" id="GO:0008202">
    <property type="term" value="P:steroid metabolic process"/>
    <property type="evidence" value="ECO:0007669"/>
    <property type="project" value="TreeGrafter"/>
</dbReference>
<dbReference type="RefSeq" id="XP_005786624.1">
    <property type="nucleotide sequence ID" value="XM_005786567.1"/>
</dbReference>